<proteinExistence type="predicted"/>
<gene>
    <name evidence="1" type="ORF">OE88DRAFT_717069</name>
</gene>
<name>A0A5C3NH49_9AGAM</name>
<evidence type="ECO:0000313" key="1">
    <source>
        <dbReference type="EMBL" id="TFK56185.1"/>
    </source>
</evidence>
<reference evidence="1 2" key="1">
    <citation type="journal article" date="2019" name="Nat. Ecol. Evol.">
        <title>Megaphylogeny resolves global patterns of mushroom evolution.</title>
        <authorList>
            <person name="Varga T."/>
            <person name="Krizsan K."/>
            <person name="Foldi C."/>
            <person name="Dima B."/>
            <person name="Sanchez-Garcia M."/>
            <person name="Sanchez-Ramirez S."/>
            <person name="Szollosi G.J."/>
            <person name="Szarkandi J.G."/>
            <person name="Papp V."/>
            <person name="Albert L."/>
            <person name="Andreopoulos W."/>
            <person name="Angelini C."/>
            <person name="Antonin V."/>
            <person name="Barry K.W."/>
            <person name="Bougher N.L."/>
            <person name="Buchanan P."/>
            <person name="Buyck B."/>
            <person name="Bense V."/>
            <person name="Catcheside P."/>
            <person name="Chovatia M."/>
            <person name="Cooper J."/>
            <person name="Damon W."/>
            <person name="Desjardin D."/>
            <person name="Finy P."/>
            <person name="Geml J."/>
            <person name="Haridas S."/>
            <person name="Hughes K."/>
            <person name="Justo A."/>
            <person name="Karasinski D."/>
            <person name="Kautmanova I."/>
            <person name="Kiss B."/>
            <person name="Kocsube S."/>
            <person name="Kotiranta H."/>
            <person name="LaButti K.M."/>
            <person name="Lechner B.E."/>
            <person name="Liimatainen K."/>
            <person name="Lipzen A."/>
            <person name="Lukacs Z."/>
            <person name="Mihaltcheva S."/>
            <person name="Morgado L.N."/>
            <person name="Niskanen T."/>
            <person name="Noordeloos M.E."/>
            <person name="Ohm R.A."/>
            <person name="Ortiz-Santana B."/>
            <person name="Ovrebo C."/>
            <person name="Racz N."/>
            <person name="Riley R."/>
            <person name="Savchenko A."/>
            <person name="Shiryaev A."/>
            <person name="Soop K."/>
            <person name="Spirin V."/>
            <person name="Szebenyi C."/>
            <person name="Tomsovsky M."/>
            <person name="Tulloss R.E."/>
            <person name="Uehling J."/>
            <person name="Grigoriev I.V."/>
            <person name="Vagvolgyi C."/>
            <person name="Papp T."/>
            <person name="Martin F.M."/>
            <person name="Miettinen O."/>
            <person name="Hibbett D.S."/>
            <person name="Nagy L.G."/>
        </authorList>
    </citation>
    <scope>NUCLEOTIDE SEQUENCE [LARGE SCALE GENOMIC DNA]</scope>
    <source>
        <strain evidence="1 2">OMC1185</strain>
    </source>
</reference>
<protein>
    <recommendedName>
        <fullName evidence="3">F-box domain-containing protein</fullName>
    </recommendedName>
</protein>
<evidence type="ECO:0008006" key="3">
    <source>
        <dbReference type="Google" id="ProtNLM"/>
    </source>
</evidence>
<dbReference type="Proteomes" id="UP000305948">
    <property type="component" value="Unassembled WGS sequence"/>
</dbReference>
<dbReference type="SUPFAM" id="SSF52047">
    <property type="entry name" value="RNI-like"/>
    <property type="match status" value="1"/>
</dbReference>
<keyword evidence="2" id="KW-1185">Reference proteome</keyword>
<accession>A0A5C3NH49</accession>
<sequence>MCAVFQACQDLTTLHLHGSPLHHESLAPEPYIQPTIVASSVRTLKLHIPEEGDFSYYFFKPFALPSLETLHLHAAFTQARAFARDLSDTAASFTPKFPMLTTLALSSVELEVLRMILRKLLTVTHLRVVNLYVDDLLEDLEMQEADGQSITCKVLPILDTITWTGSSEEAVIQLRQLSQKCPLTKVNIWTNFLKLPSDLQHELSELVDVHVLSSRELYDYDESD</sequence>
<dbReference type="EMBL" id="ML213504">
    <property type="protein sequence ID" value="TFK56185.1"/>
    <property type="molecule type" value="Genomic_DNA"/>
</dbReference>
<dbReference type="AlphaFoldDB" id="A0A5C3NH49"/>
<evidence type="ECO:0000313" key="2">
    <source>
        <dbReference type="Proteomes" id="UP000305948"/>
    </source>
</evidence>
<organism evidence="1 2">
    <name type="scientific">Heliocybe sulcata</name>
    <dbReference type="NCBI Taxonomy" id="5364"/>
    <lineage>
        <taxon>Eukaryota</taxon>
        <taxon>Fungi</taxon>
        <taxon>Dikarya</taxon>
        <taxon>Basidiomycota</taxon>
        <taxon>Agaricomycotina</taxon>
        <taxon>Agaricomycetes</taxon>
        <taxon>Gloeophyllales</taxon>
        <taxon>Gloeophyllaceae</taxon>
        <taxon>Heliocybe</taxon>
    </lineage>
</organism>